<dbReference type="InterPro" id="IPR013783">
    <property type="entry name" value="Ig-like_fold"/>
</dbReference>
<evidence type="ECO:0000256" key="1">
    <source>
        <dbReference type="ARBA" id="ARBA00023180"/>
    </source>
</evidence>
<accession>A0ABM1DFH6</accession>
<sequence length="298" mass="32592">MSGWGVPREPDEYLGPVVGYGTHTLRYDLMALSLDRPGKPQFLALGYFDDELFLRYDGESQRAKPWGLGIKMDLGAETWERDQGPEGEGATTQTVADRDHGPAGPGLRQDFLTFHSQTLTWTLATPSAQHIKKLWETQGPRADLVKDFLRVTCPAQLWRYLASWRGLLENTGPPSVTVTRSKDLVGKVLLRCWAFSFYPRGTTLTWLQDGEPMHQVTLGPGVSLLSGDGTYQTWVDTRILPGEEQRFVCHVGHCGLNTMVPAVSGTQGQRASCAAAPAAAPLAVSTVPAVLCLVVVEA</sequence>
<dbReference type="PANTHER" id="PTHR16675:SF139">
    <property type="entry name" value="MHC CLASS I-LIKE PROTEIN MILL1"/>
    <property type="match status" value="1"/>
</dbReference>
<dbReference type="Proteomes" id="UP000694910">
    <property type="component" value="Unplaced"/>
</dbReference>
<name>A0ABM1DFH6_CERSS</name>
<dbReference type="Gene3D" id="3.30.500.10">
    <property type="entry name" value="MHC class I-like antigen recognition-like"/>
    <property type="match status" value="2"/>
</dbReference>
<dbReference type="PROSITE" id="PS00290">
    <property type="entry name" value="IG_MHC"/>
    <property type="match status" value="1"/>
</dbReference>
<dbReference type="InterPro" id="IPR011162">
    <property type="entry name" value="MHC_I/II-like_Ag-recog"/>
</dbReference>
<evidence type="ECO:0000313" key="4">
    <source>
        <dbReference type="Proteomes" id="UP000694910"/>
    </source>
</evidence>
<dbReference type="PROSITE" id="PS50835">
    <property type="entry name" value="IG_LIKE"/>
    <property type="match status" value="1"/>
</dbReference>
<reference evidence="5" key="1">
    <citation type="submission" date="2025-08" db="UniProtKB">
        <authorList>
            <consortium name="RefSeq"/>
        </authorList>
    </citation>
    <scope>IDENTIFICATION</scope>
</reference>
<gene>
    <name evidence="5" type="primary">LOC101391448</name>
</gene>
<feature type="domain" description="Ig-like" evidence="3">
    <location>
        <begin position="174"/>
        <end position="266"/>
    </location>
</feature>
<organism evidence="4 5">
    <name type="scientific">Ceratotherium simum simum</name>
    <name type="common">Southern white rhinoceros</name>
    <dbReference type="NCBI Taxonomy" id="73337"/>
    <lineage>
        <taxon>Eukaryota</taxon>
        <taxon>Metazoa</taxon>
        <taxon>Chordata</taxon>
        <taxon>Craniata</taxon>
        <taxon>Vertebrata</taxon>
        <taxon>Euteleostomi</taxon>
        <taxon>Mammalia</taxon>
        <taxon>Eutheria</taxon>
        <taxon>Laurasiatheria</taxon>
        <taxon>Perissodactyla</taxon>
        <taxon>Rhinocerotidae</taxon>
        <taxon>Ceratotherium</taxon>
    </lineage>
</organism>
<dbReference type="InterPro" id="IPR011161">
    <property type="entry name" value="MHC_I-like_Ag-recog"/>
</dbReference>
<dbReference type="InterPro" id="IPR003006">
    <property type="entry name" value="Ig/MHC_CS"/>
</dbReference>
<evidence type="ECO:0000256" key="2">
    <source>
        <dbReference type="SAM" id="MobiDB-lite"/>
    </source>
</evidence>
<dbReference type="InterPro" id="IPR007110">
    <property type="entry name" value="Ig-like_dom"/>
</dbReference>
<dbReference type="SUPFAM" id="SSF54452">
    <property type="entry name" value="MHC antigen-recognition domain"/>
    <property type="match status" value="1"/>
</dbReference>
<dbReference type="GeneID" id="101391448"/>
<dbReference type="InterPro" id="IPR050208">
    <property type="entry name" value="MHC_class-I_related"/>
</dbReference>
<dbReference type="SMART" id="SM00407">
    <property type="entry name" value="IGc1"/>
    <property type="match status" value="1"/>
</dbReference>
<dbReference type="Pfam" id="PF00129">
    <property type="entry name" value="MHC_I"/>
    <property type="match status" value="2"/>
</dbReference>
<proteinExistence type="predicted"/>
<dbReference type="SUPFAM" id="SSF48726">
    <property type="entry name" value="Immunoglobulin"/>
    <property type="match status" value="1"/>
</dbReference>
<dbReference type="InterPro" id="IPR036179">
    <property type="entry name" value="Ig-like_dom_sf"/>
</dbReference>
<evidence type="ECO:0000313" key="5">
    <source>
        <dbReference type="RefSeq" id="XP_014650557.1"/>
    </source>
</evidence>
<dbReference type="CDD" id="cd07698">
    <property type="entry name" value="IgC1_MHC_I_alpha3"/>
    <property type="match status" value="1"/>
</dbReference>
<keyword evidence="1" id="KW-0325">Glycoprotein</keyword>
<dbReference type="Gene3D" id="2.60.40.10">
    <property type="entry name" value="Immunoglobulins"/>
    <property type="match status" value="1"/>
</dbReference>
<keyword evidence="4" id="KW-1185">Reference proteome</keyword>
<dbReference type="InterPro" id="IPR037055">
    <property type="entry name" value="MHC_I-like_Ag-recog_sf"/>
</dbReference>
<dbReference type="RefSeq" id="XP_014650557.1">
    <property type="nucleotide sequence ID" value="XM_014795071.1"/>
</dbReference>
<feature type="region of interest" description="Disordered" evidence="2">
    <location>
        <begin position="80"/>
        <end position="102"/>
    </location>
</feature>
<protein>
    <submittedName>
        <fullName evidence="5">MHC class I polypeptide-related sequence B-like</fullName>
    </submittedName>
</protein>
<evidence type="ECO:0000259" key="3">
    <source>
        <dbReference type="PROSITE" id="PS50835"/>
    </source>
</evidence>
<dbReference type="Pfam" id="PF07654">
    <property type="entry name" value="C1-set"/>
    <property type="match status" value="1"/>
</dbReference>
<dbReference type="InterPro" id="IPR003597">
    <property type="entry name" value="Ig_C1-set"/>
</dbReference>
<dbReference type="PANTHER" id="PTHR16675">
    <property type="entry name" value="MHC CLASS I-RELATED"/>
    <property type="match status" value="1"/>
</dbReference>